<protein>
    <recommendedName>
        <fullName evidence="3">Chorismate lyase</fullName>
    </recommendedName>
</protein>
<comment type="caution">
    <text evidence="1">The sequence shown here is derived from an EMBL/GenBank/DDBJ whole genome shotgun (WGS) entry which is preliminary data.</text>
</comment>
<dbReference type="RefSeq" id="WP_196153159.1">
    <property type="nucleotide sequence ID" value="NZ_JADMLG010000018.1"/>
</dbReference>
<reference evidence="1" key="1">
    <citation type="submission" date="2020-11" db="EMBL/GenBank/DDBJ databases">
        <title>Nocardia NEAU-351.nov., a novel actinomycete isolated from the cow dung.</title>
        <authorList>
            <person name="Zhang X."/>
        </authorList>
    </citation>
    <scope>NUCLEOTIDE SEQUENCE</scope>
    <source>
        <strain evidence="1">NEAU-351</strain>
    </source>
</reference>
<keyword evidence="2" id="KW-1185">Reference proteome</keyword>
<dbReference type="AlphaFoldDB" id="A0A931IFN6"/>
<organism evidence="1 2">
    <name type="scientific">Nocardia bovistercoris</name>
    <dbReference type="NCBI Taxonomy" id="2785916"/>
    <lineage>
        <taxon>Bacteria</taxon>
        <taxon>Bacillati</taxon>
        <taxon>Actinomycetota</taxon>
        <taxon>Actinomycetes</taxon>
        <taxon>Mycobacteriales</taxon>
        <taxon>Nocardiaceae</taxon>
        <taxon>Nocardia</taxon>
    </lineage>
</organism>
<sequence length="174" mass="19120">MPNQSADIVADALTEFSSAPPQTRMLLHADGSTTALLEALVAAPLSVQVEQQRVIRADDVSDVVRDLLGAARSAMVVERRSRILAVERDVVSVNRVIFAGPDREALVPPEDVLLGPHLRDIGLAVRRTRLAASREFWPAHGPRVRCGSKTYVMECGFAGRVYVHERFNPEFVPL</sequence>
<evidence type="ECO:0000313" key="1">
    <source>
        <dbReference type="EMBL" id="MBH0780852.1"/>
    </source>
</evidence>
<proteinExistence type="predicted"/>
<dbReference type="SUPFAM" id="SSF64288">
    <property type="entry name" value="Chorismate lyase-like"/>
    <property type="match status" value="1"/>
</dbReference>
<evidence type="ECO:0008006" key="3">
    <source>
        <dbReference type="Google" id="ProtNLM"/>
    </source>
</evidence>
<evidence type="ECO:0000313" key="2">
    <source>
        <dbReference type="Proteomes" id="UP000655751"/>
    </source>
</evidence>
<accession>A0A931IFN6</accession>
<gene>
    <name evidence="1" type="ORF">IT779_31740</name>
</gene>
<name>A0A931IFN6_9NOCA</name>
<dbReference type="Proteomes" id="UP000655751">
    <property type="component" value="Unassembled WGS sequence"/>
</dbReference>
<dbReference type="Gene3D" id="3.40.1410.10">
    <property type="entry name" value="Chorismate lyase-like"/>
    <property type="match status" value="1"/>
</dbReference>
<dbReference type="EMBL" id="JADMLG010000018">
    <property type="protein sequence ID" value="MBH0780852.1"/>
    <property type="molecule type" value="Genomic_DNA"/>
</dbReference>
<dbReference type="InterPro" id="IPR028978">
    <property type="entry name" value="Chorismate_lyase_/UTRA_dom_sf"/>
</dbReference>